<organism evidence="3 4">
    <name type="scientific">Aquisphaera giovannonii</name>
    <dbReference type="NCBI Taxonomy" id="406548"/>
    <lineage>
        <taxon>Bacteria</taxon>
        <taxon>Pseudomonadati</taxon>
        <taxon>Planctomycetota</taxon>
        <taxon>Planctomycetia</taxon>
        <taxon>Isosphaerales</taxon>
        <taxon>Isosphaeraceae</taxon>
        <taxon>Aquisphaera</taxon>
    </lineage>
</organism>
<feature type="domain" description="DUF883" evidence="2">
    <location>
        <begin position="40"/>
        <end position="66"/>
    </location>
</feature>
<keyword evidence="1" id="KW-0812">Transmembrane</keyword>
<proteinExistence type="predicted"/>
<dbReference type="KEGG" id="agv:OJF2_79150"/>
<name>A0A5B9WHQ8_9BACT</name>
<dbReference type="Proteomes" id="UP000324233">
    <property type="component" value="Plasmid pOJF2_1"/>
</dbReference>
<gene>
    <name evidence="3" type="ORF">OJF2_79150</name>
</gene>
<accession>A0A5B9WHQ8</accession>
<dbReference type="AlphaFoldDB" id="A0A5B9WHQ8"/>
<evidence type="ECO:0000313" key="3">
    <source>
        <dbReference type="EMBL" id="QEH39300.1"/>
    </source>
</evidence>
<sequence>MSRNLNPPRPRAAAMPPGDAARGTLGEIAAAVGPIRQTFEQAIGDHPLRAAAVSLAVGVLLGWLIKR</sequence>
<reference evidence="3 4" key="1">
    <citation type="submission" date="2019-08" db="EMBL/GenBank/DDBJ databases">
        <title>Deep-cultivation of Planctomycetes and their phenomic and genomic characterization uncovers novel biology.</title>
        <authorList>
            <person name="Wiegand S."/>
            <person name="Jogler M."/>
            <person name="Boedeker C."/>
            <person name="Pinto D."/>
            <person name="Vollmers J."/>
            <person name="Rivas-Marin E."/>
            <person name="Kohn T."/>
            <person name="Peeters S.H."/>
            <person name="Heuer A."/>
            <person name="Rast P."/>
            <person name="Oberbeckmann S."/>
            <person name="Bunk B."/>
            <person name="Jeske O."/>
            <person name="Meyerdierks A."/>
            <person name="Storesund J.E."/>
            <person name="Kallscheuer N."/>
            <person name="Luecker S."/>
            <person name="Lage O.M."/>
            <person name="Pohl T."/>
            <person name="Merkel B.J."/>
            <person name="Hornburger P."/>
            <person name="Mueller R.-W."/>
            <person name="Bruemmer F."/>
            <person name="Labrenz M."/>
            <person name="Spormann A.M."/>
            <person name="Op den Camp H."/>
            <person name="Overmann J."/>
            <person name="Amann R."/>
            <person name="Jetten M.S.M."/>
            <person name="Mascher T."/>
            <person name="Medema M.H."/>
            <person name="Devos D.P."/>
            <person name="Kaster A.-K."/>
            <person name="Ovreas L."/>
            <person name="Rohde M."/>
            <person name="Galperin M.Y."/>
            <person name="Jogler C."/>
        </authorList>
    </citation>
    <scope>NUCLEOTIDE SEQUENCE [LARGE SCALE GENOMIC DNA]</scope>
    <source>
        <strain evidence="3 4">OJF2</strain>
        <plasmid evidence="4">pojf2_1</plasmid>
    </source>
</reference>
<dbReference type="Pfam" id="PF19029">
    <property type="entry name" value="DUF883_C"/>
    <property type="match status" value="1"/>
</dbReference>
<evidence type="ECO:0000259" key="2">
    <source>
        <dbReference type="Pfam" id="PF19029"/>
    </source>
</evidence>
<evidence type="ECO:0000313" key="4">
    <source>
        <dbReference type="Proteomes" id="UP000324233"/>
    </source>
</evidence>
<geneLocation type="plasmid" evidence="4">
    <name>pojf2_1</name>
</geneLocation>
<protein>
    <recommendedName>
        <fullName evidence="2">DUF883 domain-containing protein</fullName>
    </recommendedName>
</protein>
<keyword evidence="1" id="KW-1133">Transmembrane helix</keyword>
<keyword evidence="1" id="KW-0472">Membrane</keyword>
<dbReference type="InterPro" id="IPR043605">
    <property type="entry name" value="DUF883_C"/>
</dbReference>
<evidence type="ECO:0000256" key="1">
    <source>
        <dbReference type="SAM" id="Phobius"/>
    </source>
</evidence>
<feature type="transmembrane region" description="Helical" evidence="1">
    <location>
        <begin position="48"/>
        <end position="65"/>
    </location>
</feature>
<keyword evidence="4" id="KW-1185">Reference proteome</keyword>
<dbReference type="EMBL" id="CP042998">
    <property type="protein sequence ID" value="QEH39300.1"/>
    <property type="molecule type" value="Genomic_DNA"/>
</dbReference>
<keyword evidence="3" id="KW-0614">Plasmid</keyword>